<evidence type="ECO:0000256" key="1">
    <source>
        <dbReference type="ARBA" id="ARBA00002056"/>
    </source>
</evidence>
<dbReference type="SUPFAM" id="SSF53756">
    <property type="entry name" value="UDP-Glycosyltransferase/glycogen phosphorylase"/>
    <property type="match status" value="1"/>
</dbReference>
<dbReference type="EMBL" id="BSNN01000002">
    <property type="protein sequence ID" value="GLQ34227.1"/>
    <property type="molecule type" value="Genomic_DNA"/>
</dbReference>
<evidence type="ECO:0000256" key="10">
    <source>
        <dbReference type="ARBA" id="ARBA00048975"/>
    </source>
</evidence>
<dbReference type="RefSeq" id="WP_284375914.1">
    <property type="nucleotide sequence ID" value="NZ_BSNN01000002.1"/>
</dbReference>
<keyword evidence="7 11" id="KW-0328">Glycosyltransferase</keyword>
<evidence type="ECO:0000256" key="11">
    <source>
        <dbReference type="HAMAP-Rule" id="MF_00392"/>
    </source>
</evidence>
<protein>
    <recommendedName>
        <fullName evidence="4 11">Lipid-A-disaccharide synthase</fullName>
        <ecNumber evidence="3 11">2.4.1.182</ecNumber>
    </recommendedName>
</protein>
<organism evidence="12 13">
    <name type="scientific">Amylibacter marinus</name>
    <dbReference type="NCBI Taxonomy" id="1475483"/>
    <lineage>
        <taxon>Bacteria</taxon>
        <taxon>Pseudomonadati</taxon>
        <taxon>Pseudomonadota</taxon>
        <taxon>Alphaproteobacteria</taxon>
        <taxon>Rhodobacterales</taxon>
        <taxon>Paracoccaceae</taxon>
        <taxon>Amylibacter</taxon>
    </lineage>
</organism>
<keyword evidence="6 11" id="KW-0441">Lipid A biosynthesis</keyword>
<evidence type="ECO:0000256" key="6">
    <source>
        <dbReference type="ARBA" id="ARBA00022556"/>
    </source>
</evidence>
<evidence type="ECO:0000256" key="3">
    <source>
        <dbReference type="ARBA" id="ARBA00012687"/>
    </source>
</evidence>
<keyword evidence="13" id="KW-1185">Reference proteome</keyword>
<comment type="pathway">
    <text evidence="11">Bacterial outer membrane biogenesis; LPS lipid A biosynthesis.</text>
</comment>
<comment type="function">
    <text evidence="1 11">Condensation of UDP-2,3-diacylglucosamine and 2,3-diacylglucosamine-1-phosphate to form lipid A disaccharide, a precursor of lipid A, a phosphorylated glycolipid that anchors the lipopolysaccharide to the outer membrane of the cell.</text>
</comment>
<keyword evidence="9 11" id="KW-0443">Lipid metabolism</keyword>
<evidence type="ECO:0000313" key="12">
    <source>
        <dbReference type="EMBL" id="GLQ34227.1"/>
    </source>
</evidence>
<dbReference type="EC" id="2.4.1.182" evidence="3 11"/>
<evidence type="ECO:0000313" key="13">
    <source>
        <dbReference type="Proteomes" id="UP001156694"/>
    </source>
</evidence>
<evidence type="ECO:0000256" key="8">
    <source>
        <dbReference type="ARBA" id="ARBA00022679"/>
    </source>
</evidence>
<evidence type="ECO:0000256" key="5">
    <source>
        <dbReference type="ARBA" id="ARBA00022516"/>
    </source>
</evidence>
<dbReference type="HAMAP" id="MF_00392">
    <property type="entry name" value="LpxB"/>
    <property type="match status" value="1"/>
</dbReference>
<evidence type="ECO:0000256" key="2">
    <source>
        <dbReference type="ARBA" id="ARBA00007868"/>
    </source>
</evidence>
<keyword evidence="5 11" id="KW-0444">Lipid biosynthesis</keyword>
<dbReference type="PANTHER" id="PTHR30372:SF4">
    <property type="entry name" value="LIPID-A-DISACCHARIDE SYNTHASE, MITOCHONDRIAL-RELATED"/>
    <property type="match status" value="1"/>
</dbReference>
<comment type="catalytic activity">
    <reaction evidence="10 11">
        <text>a lipid X + a UDP-2-N,3-O-bis[(3R)-3-hydroxyacyl]-alpha-D-glucosamine = a lipid A disaccharide + UDP + H(+)</text>
        <dbReference type="Rhea" id="RHEA:67828"/>
        <dbReference type="ChEBI" id="CHEBI:15378"/>
        <dbReference type="ChEBI" id="CHEBI:58223"/>
        <dbReference type="ChEBI" id="CHEBI:137748"/>
        <dbReference type="ChEBI" id="CHEBI:176338"/>
        <dbReference type="ChEBI" id="CHEBI:176343"/>
        <dbReference type="EC" id="2.4.1.182"/>
    </reaction>
</comment>
<gene>
    <name evidence="11 12" type="primary">lpxB</name>
    <name evidence="12" type="ORF">GCM10007939_05100</name>
</gene>
<comment type="caution">
    <text evidence="12">The sequence shown here is derived from an EMBL/GenBank/DDBJ whole genome shotgun (WGS) entry which is preliminary data.</text>
</comment>
<evidence type="ECO:0000256" key="7">
    <source>
        <dbReference type="ARBA" id="ARBA00022676"/>
    </source>
</evidence>
<keyword evidence="8 11" id="KW-0808">Transferase</keyword>
<dbReference type="PANTHER" id="PTHR30372">
    <property type="entry name" value="LIPID-A-DISACCHARIDE SYNTHASE"/>
    <property type="match status" value="1"/>
</dbReference>
<dbReference type="InterPro" id="IPR003835">
    <property type="entry name" value="Glyco_trans_19"/>
</dbReference>
<evidence type="ECO:0000256" key="9">
    <source>
        <dbReference type="ARBA" id="ARBA00023098"/>
    </source>
</evidence>
<name>A0ABQ5VS35_9RHOB</name>
<accession>A0ABQ5VS35</accession>
<sequence>MTLSFFCIAGELSGDRLGAALIEGLRLETKGRVEFSGIGGPMMAAAGMDSLFDMNELSVMGLVEVLPRVPRLLYRVRQTARAVIAARPDALITIDSPDFCLRVAKLVRAELPDIKVIHYVAPSVWAWRPERAEKMARYVDHVLALLPFEPPLMRAAGMTCDFVGHPVVSEAPVLRRDQAGLIADFALDERKPIVTLLPGSRRGEIARMGPIFDEVTAGIRKSHPDAQFILPVAPSVADMVERATARWAVRPHLLENSADTAQSEARKRAAYGLSDLALATSGTVALELAAQNCPMVVAYRANWATTRMVKKLAQIDTANLINIITETRVVPEFLFENCHAEQILPACLAELSQASEGSDQSRALAGAMLALGQGAEDAHLWAARSVLGAIG</sequence>
<evidence type="ECO:0000256" key="4">
    <source>
        <dbReference type="ARBA" id="ARBA00020902"/>
    </source>
</evidence>
<dbReference type="Pfam" id="PF02684">
    <property type="entry name" value="LpxB"/>
    <property type="match status" value="1"/>
</dbReference>
<comment type="similarity">
    <text evidence="2 11">Belongs to the LpxB family.</text>
</comment>
<proteinExistence type="inferred from homology"/>
<dbReference type="Proteomes" id="UP001156694">
    <property type="component" value="Unassembled WGS sequence"/>
</dbReference>
<reference evidence="13" key="1">
    <citation type="journal article" date="2019" name="Int. J. Syst. Evol. Microbiol.">
        <title>The Global Catalogue of Microorganisms (GCM) 10K type strain sequencing project: providing services to taxonomists for standard genome sequencing and annotation.</title>
        <authorList>
            <consortium name="The Broad Institute Genomics Platform"/>
            <consortium name="The Broad Institute Genome Sequencing Center for Infectious Disease"/>
            <person name="Wu L."/>
            <person name="Ma J."/>
        </authorList>
    </citation>
    <scope>NUCLEOTIDE SEQUENCE [LARGE SCALE GENOMIC DNA]</scope>
    <source>
        <strain evidence="13">NBRC 110140</strain>
    </source>
</reference>
<dbReference type="NCBIfam" id="TIGR00215">
    <property type="entry name" value="lpxB"/>
    <property type="match status" value="1"/>
</dbReference>